<evidence type="ECO:0000256" key="2">
    <source>
        <dbReference type="ARBA" id="ARBA00023125"/>
    </source>
</evidence>
<evidence type="ECO:0000256" key="3">
    <source>
        <dbReference type="ARBA" id="ARBA00023163"/>
    </source>
</evidence>
<comment type="caution">
    <text evidence="6">The sequence shown here is derived from an EMBL/GenBank/DDBJ whole genome shotgun (WGS) entry which is preliminary data.</text>
</comment>
<dbReference type="EMBL" id="JAIQCV010000003">
    <property type="protein sequence ID" value="KAH1115077.1"/>
    <property type="molecule type" value="Genomic_DNA"/>
</dbReference>
<sequence length="173" mass="19575">MDVPSKMKVFCCKLCSNAIPSRHNLWKRSCSPTPLCFLCGIEEESIEHIFFGCSLVRGIWFECCFGLRICKEHIQSFDAWFAKVLSNSGGVEGLSIRVVFICWFIWKMRCEVIFGGKQVDINGAICRIKLTTQEYLAVKNECLVERVSKVEGSVVEVWGKPPVGWVKINCDGP</sequence>
<dbReference type="PROSITE" id="PS50114">
    <property type="entry name" value="GATA_ZN_FINGER_2"/>
    <property type="match status" value="1"/>
</dbReference>
<proteinExistence type="predicted"/>
<accession>A0A9D4AEG7</accession>
<keyword evidence="3" id="KW-0804">Transcription</keyword>
<dbReference type="InterPro" id="IPR026960">
    <property type="entry name" value="RVT-Znf"/>
</dbReference>
<keyword evidence="7" id="KW-1185">Reference proteome</keyword>
<protein>
    <recommendedName>
        <fullName evidence="5">GATA-type domain-containing protein</fullName>
    </recommendedName>
</protein>
<evidence type="ECO:0000313" key="7">
    <source>
        <dbReference type="Proteomes" id="UP000828251"/>
    </source>
</evidence>
<dbReference type="OrthoDB" id="1002568at2759"/>
<gene>
    <name evidence="6" type="ORF">J1N35_008455</name>
</gene>
<reference evidence="6 7" key="1">
    <citation type="journal article" date="2021" name="Plant Biotechnol. J.">
        <title>Multi-omics assisted identification of the key and species-specific regulatory components of drought-tolerant mechanisms in Gossypium stocksii.</title>
        <authorList>
            <person name="Yu D."/>
            <person name="Ke L."/>
            <person name="Zhang D."/>
            <person name="Wu Y."/>
            <person name="Sun Y."/>
            <person name="Mei J."/>
            <person name="Sun J."/>
            <person name="Sun Y."/>
        </authorList>
    </citation>
    <scope>NUCLEOTIDE SEQUENCE [LARGE SCALE GENOMIC DNA]</scope>
    <source>
        <strain evidence="7">cv. E1</strain>
        <tissue evidence="6">Leaf</tissue>
    </source>
</reference>
<dbReference type="Pfam" id="PF13966">
    <property type="entry name" value="zf-RVT"/>
    <property type="match status" value="1"/>
</dbReference>
<evidence type="ECO:0000313" key="6">
    <source>
        <dbReference type="EMBL" id="KAH1115077.1"/>
    </source>
</evidence>
<keyword evidence="2" id="KW-0238">DNA-binding</keyword>
<dbReference type="GO" id="GO:0043565">
    <property type="term" value="F:sequence-specific DNA binding"/>
    <property type="evidence" value="ECO:0007669"/>
    <property type="project" value="InterPro"/>
</dbReference>
<name>A0A9D4AEG7_9ROSI</name>
<feature type="domain" description="GATA-type" evidence="5">
    <location>
        <begin position="15"/>
        <end position="41"/>
    </location>
</feature>
<organism evidence="6 7">
    <name type="scientific">Gossypium stocksii</name>
    <dbReference type="NCBI Taxonomy" id="47602"/>
    <lineage>
        <taxon>Eukaryota</taxon>
        <taxon>Viridiplantae</taxon>
        <taxon>Streptophyta</taxon>
        <taxon>Embryophyta</taxon>
        <taxon>Tracheophyta</taxon>
        <taxon>Spermatophyta</taxon>
        <taxon>Magnoliopsida</taxon>
        <taxon>eudicotyledons</taxon>
        <taxon>Gunneridae</taxon>
        <taxon>Pentapetalae</taxon>
        <taxon>rosids</taxon>
        <taxon>malvids</taxon>
        <taxon>Malvales</taxon>
        <taxon>Malvaceae</taxon>
        <taxon>Malvoideae</taxon>
        <taxon>Gossypium</taxon>
    </lineage>
</organism>
<dbReference type="AlphaFoldDB" id="A0A9D4AEG7"/>
<keyword evidence="4" id="KW-0862">Zinc</keyword>
<evidence type="ECO:0000259" key="5">
    <source>
        <dbReference type="PROSITE" id="PS50114"/>
    </source>
</evidence>
<dbReference type="Proteomes" id="UP000828251">
    <property type="component" value="Unassembled WGS sequence"/>
</dbReference>
<dbReference type="InterPro" id="IPR000679">
    <property type="entry name" value="Znf_GATA"/>
</dbReference>
<evidence type="ECO:0000256" key="1">
    <source>
        <dbReference type="ARBA" id="ARBA00023015"/>
    </source>
</evidence>
<evidence type="ECO:0000256" key="4">
    <source>
        <dbReference type="PROSITE-ProRule" id="PRU00094"/>
    </source>
</evidence>
<dbReference type="GO" id="GO:0008270">
    <property type="term" value="F:zinc ion binding"/>
    <property type="evidence" value="ECO:0007669"/>
    <property type="project" value="UniProtKB-KW"/>
</dbReference>
<keyword evidence="1" id="KW-0805">Transcription regulation</keyword>
<dbReference type="GO" id="GO:0006355">
    <property type="term" value="P:regulation of DNA-templated transcription"/>
    <property type="evidence" value="ECO:0007669"/>
    <property type="project" value="InterPro"/>
</dbReference>
<keyword evidence="4" id="KW-0863">Zinc-finger</keyword>
<keyword evidence="4" id="KW-0479">Metal-binding</keyword>